<dbReference type="Proteomes" id="UP000095287">
    <property type="component" value="Unplaced"/>
</dbReference>
<dbReference type="WBParaSite" id="L893_g13606.t1">
    <property type="protein sequence ID" value="L893_g13606.t1"/>
    <property type="gene ID" value="L893_g13606"/>
</dbReference>
<name>A0A1I7Y7R4_9BILA</name>
<organism evidence="1 2">
    <name type="scientific">Steinernema glaseri</name>
    <dbReference type="NCBI Taxonomy" id="37863"/>
    <lineage>
        <taxon>Eukaryota</taxon>
        <taxon>Metazoa</taxon>
        <taxon>Ecdysozoa</taxon>
        <taxon>Nematoda</taxon>
        <taxon>Chromadorea</taxon>
        <taxon>Rhabditida</taxon>
        <taxon>Tylenchina</taxon>
        <taxon>Panagrolaimomorpha</taxon>
        <taxon>Strongyloidoidea</taxon>
        <taxon>Steinernematidae</taxon>
        <taxon>Steinernema</taxon>
    </lineage>
</organism>
<dbReference type="AlphaFoldDB" id="A0A1I7Y7R4"/>
<reference evidence="2" key="1">
    <citation type="submission" date="2016-11" db="UniProtKB">
        <authorList>
            <consortium name="WormBaseParasite"/>
        </authorList>
    </citation>
    <scope>IDENTIFICATION</scope>
</reference>
<sequence>MLACMTGQLSVYNLFRTGNIFSFLIRAVENSEFRDVRFEFRTALVLILEFSDVQSEMLREEVFVYRVSRTPVPRFQYWNRKKQALFWEEDHRGIVKKPYIILSVIFCNTDIISYEISKAAGKKLHEQILVPPYYSDSLRVNGLVGSEKFGLVKVVKEDQKQALLKHAGKVMLCTLKVQAEDFVEQHGLIFAVHEVRMPLTVYFLSEEMNRIMPWNKYAGRINPETGSFDFLHTPEGANMFKQSYVHPKFIKSRREFWERVADVAYDPIIIEHMENEHKELENVLRKYQSRLAPR</sequence>
<accession>A0A1I7Y7R4</accession>
<evidence type="ECO:0000313" key="1">
    <source>
        <dbReference type="Proteomes" id="UP000095287"/>
    </source>
</evidence>
<evidence type="ECO:0000313" key="2">
    <source>
        <dbReference type="WBParaSite" id="L893_g13606.t1"/>
    </source>
</evidence>
<proteinExistence type="predicted"/>
<protein>
    <submittedName>
        <fullName evidence="2">Protein kinase domain-containing protein</fullName>
    </submittedName>
</protein>
<keyword evidence="1" id="KW-1185">Reference proteome</keyword>